<dbReference type="Pfam" id="PF00205">
    <property type="entry name" value="TPP_enzyme_M"/>
    <property type="match status" value="1"/>
</dbReference>
<dbReference type="GO" id="GO:0005948">
    <property type="term" value="C:acetolactate synthase complex"/>
    <property type="evidence" value="ECO:0007669"/>
    <property type="project" value="TreeGrafter"/>
</dbReference>
<evidence type="ECO:0000256" key="14">
    <source>
        <dbReference type="RuleBase" id="RU003591"/>
    </source>
</evidence>
<evidence type="ECO:0000313" key="19">
    <source>
        <dbReference type="Proteomes" id="UP000010797"/>
    </source>
</evidence>
<dbReference type="SUPFAM" id="SSF52518">
    <property type="entry name" value="Thiamin diphosphate-binding fold (THDP-binding)"/>
    <property type="match status" value="2"/>
</dbReference>
<dbReference type="GO" id="GO:0003984">
    <property type="term" value="F:acetolactate synthase activity"/>
    <property type="evidence" value="ECO:0007669"/>
    <property type="project" value="UniProtKB-EC"/>
</dbReference>
<dbReference type="EMBL" id="CP003344">
    <property type="protein sequence ID" value="AGA69941.1"/>
    <property type="molecule type" value="Genomic_DNA"/>
</dbReference>
<dbReference type="EC" id="2.2.1.6" evidence="4 14"/>
<dbReference type="InterPro" id="IPR012000">
    <property type="entry name" value="Thiamin_PyroP_enz_cen_dom"/>
</dbReference>
<dbReference type="InterPro" id="IPR045229">
    <property type="entry name" value="TPP_enz"/>
</dbReference>
<dbReference type="PANTHER" id="PTHR18968:SF13">
    <property type="entry name" value="ACETOLACTATE SYNTHASE CATALYTIC SUBUNIT, MITOCHONDRIAL"/>
    <property type="match status" value="1"/>
</dbReference>
<dbReference type="InterPro" id="IPR012001">
    <property type="entry name" value="Thiamin_PyroP_enz_TPP-bd_dom"/>
</dbReference>
<dbReference type="Pfam" id="PF02775">
    <property type="entry name" value="TPP_enzyme_C"/>
    <property type="match status" value="1"/>
</dbReference>
<keyword evidence="8 14" id="KW-0479">Metal-binding</keyword>
<keyword evidence="11 14" id="KW-0786">Thiamine pyrophosphate</keyword>
<comment type="cofactor">
    <cofactor evidence="14">
        <name>thiamine diphosphate</name>
        <dbReference type="ChEBI" id="CHEBI:58937"/>
    </cofactor>
    <text evidence="14">Binds 1 thiamine pyrophosphate per subunit.</text>
</comment>
<dbReference type="eggNOG" id="COG0028">
    <property type="taxonomic scope" value="Bacteria"/>
</dbReference>
<dbReference type="GO" id="GO:0050660">
    <property type="term" value="F:flavin adenine dinucleotide binding"/>
    <property type="evidence" value="ECO:0007669"/>
    <property type="project" value="InterPro"/>
</dbReference>
<keyword evidence="12 14" id="KW-0100">Branched-chain amino acid biosynthesis</keyword>
<dbReference type="PROSITE" id="PS00187">
    <property type="entry name" value="TPP_ENZYMES"/>
    <property type="match status" value="1"/>
</dbReference>
<dbReference type="FunFam" id="3.40.50.1220:FF:000008">
    <property type="entry name" value="Acetolactate synthase"/>
    <property type="match status" value="1"/>
</dbReference>
<evidence type="ECO:0000256" key="6">
    <source>
        <dbReference type="ARBA" id="ARBA00022630"/>
    </source>
</evidence>
<dbReference type="Gene3D" id="3.40.50.970">
    <property type="match status" value="2"/>
</dbReference>
<comment type="cofactor">
    <cofactor evidence="14">
        <name>Mg(2+)</name>
        <dbReference type="ChEBI" id="CHEBI:18420"/>
    </cofactor>
    <text evidence="14">Binds 1 Mg(2+) ion per subunit.</text>
</comment>
<dbReference type="GO" id="GO:0030976">
    <property type="term" value="F:thiamine pyrophosphate binding"/>
    <property type="evidence" value="ECO:0007669"/>
    <property type="project" value="UniProtKB-UniRule"/>
</dbReference>
<gene>
    <name evidence="18" type="ordered locus">Desdi_2518</name>
</gene>
<dbReference type="NCBIfam" id="TIGR00118">
    <property type="entry name" value="acolac_lg"/>
    <property type="match status" value="1"/>
</dbReference>
<dbReference type="KEGG" id="ddl:Desdi_2518"/>
<dbReference type="CDD" id="cd02015">
    <property type="entry name" value="TPP_AHAS"/>
    <property type="match status" value="1"/>
</dbReference>
<keyword evidence="7 14" id="KW-0808">Transferase</keyword>
<evidence type="ECO:0000313" key="18">
    <source>
        <dbReference type="EMBL" id="AGA69941.1"/>
    </source>
</evidence>
<evidence type="ECO:0000256" key="3">
    <source>
        <dbReference type="ARBA" id="ARBA00007812"/>
    </source>
</evidence>
<keyword evidence="19" id="KW-1185">Reference proteome</keyword>
<comment type="pathway">
    <text evidence="2 14">Amino-acid biosynthesis; L-valine biosynthesis; L-valine from pyruvate: step 1/4.</text>
</comment>
<accession>L0FBA8</accession>
<evidence type="ECO:0000256" key="12">
    <source>
        <dbReference type="ARBA" id="ARBA00023304"/>
    </source>
</evidence>
<name>L0FBA8_DESDL</name>
<feature type="domain" description="Thiamine pyrophosphate enzyme TPP-binding" evidence="16">
    <location>
        <begin position="390"/>
        <end position="538"/>
    </location>
</feature>
<comment type="pathway">
    <text evidence="1 14">Amino-acid biosynthesis; L-isoleucine biosynthesis; L-isoleucine from 2-oxobutanoate: step 1/4.</text>
</comment>
<evidence type="ECO:0000256" key="11">
    <source>
        <dbReference type="ARBA" id="ARBA00023052"/>
    </source>
</evidence>
<dbReference type="GO" id="GO:0009097">
    <property type="term" value="P:isoleucine biosynthetic process"/>
    <property type="evidence" value="ECO:0007669"/>
    <property type="project" value="UniProtKB-UniPathway"/>
</dbReference>
<dbReference type="CDD" id="cd07035">
    <property type="entry name" value="TPP_PYR_POX_like"/>
    <property type="match status" value="1"/>
</dbReference>
<keyword evidence="10 14" id="KW-0460">Magnesium</keyword>
<dbReference type="AlphaFoldDB" id="L0FBA8"/>
<dbReference type="SUPFAM" id="SSF52467">
    <property type="entry name" value="DHS-like NAD/FAD-binding domain"/>
    <property type="match status" value="1"/>
</dbReference>
<keyword evidence="5 14" id="KW-0028">Amino-acid biosynthesis</keyword>
<keyword evidence="6" id="KW-0285">Flavoprotein</keyword>
<evidence type="ECO:0000256" key="9">
    <source>
        <dbReference type="ARBA" id="ARBA00022827"/>
    </source>
</evidence>
<evidence type="ECO:0000256" key="10">
    <source>
        <dbReference type="ARBA" id="ARBA00022842"/>
    </source>
</evidence>
<dbReference type="InterPro" id="IPR011766">
    <property type="entry name" value="TPP_enzyme_TPP-bd"/>
</dbReference>
<dbReference type="OrthoDB" id="4494979at2"/>
<feature type="domain" description="Thiamine pyrophosphate enzyme N-terminal TPP-binding" evidence="17">
    <location>
        <begin position="3"/>
        <end position="117"/>
    </location>
</feature>
<dbReference type="GO" id="GO:0000287">
    <property type="term" value="F:magnesium ion binding"/>
    <property type="evidence" value="ECO:0007669"/>
    <property type="project" value="UniProtKB-UniRule"/>
</dbReference>
<dbReference type="Proteomes" id="UP000010797">
    <property type="component" value="Chromosome"/>
</dbReference>
<dbReference type="PANTHER" id="PTHR18968">
    <property type="entry name" value="THIAMINE PYROPHOSPHATE ENZYMES"/>
    <property type="match status" value="1"/>
</dbReference>
<evidence type="ECO:0000259" key="16">
    <source>
        <dbReference type="Pfam" id="PF02775"/>
    </source>
</evidence>
<comment type="catalytic activity">
    <reaction evidence="13 14">
        <text>2 pyruvate + H(+) = (2S)-2-acetolactate + CO2</text>
        <dbReference type="Rhea" id="RHEA:25249"/>
        <dbReference type="ChEBI" id="CHEBI:15361"/>
        <dbReference type="ChEBI" id="CHEBI:15378"/>
        <dbReference type="ChEBI" id="CHEBI:16526"/>
        <dbReference type="ChEBI" id="CHEBI:58476"/>
        <dbReference type="EC" id="2.2.1.6"/>
    </reaction>
</comment>
<reference evidence="19" key="1">
    <citation type="submission" date="2012-02" db="EMBL/GenBank/DDBJ databases">
        <title>Complete sequence of Desulfitobacterium dichloroeliminans LMG P-21439.</title>
        <authorList>
            <person name="Lucas S."/>
            <person name="Han J."/>
            <person name="Lapidus A."/>
            <person name="Cheng J.-F."/>
            <person name="Goodwin L."/>
            <person name="Pitluck S."/>
            <person name="Peters L."/>
            <person name="Ovchinnikova G."/>
            <person name="Teshima H."/>
            <person name="Detter J.C."/>
            <person name="Han C."/>
            <person name="Tapia R."/>
            <person name="Land M."/>
            <person name="Hauser L."/>
            <person name="Kyrpides N."/>
            <person name="Ivanova N."/>
            <person name="Pagani I."/>
            <person name="Kruse T."/>
            <person name="de Vos W.M."/>
            <person name="Boon N."/>
            <person name="Smidt H."/>
            <person name="Woyke T."/>
        </authorList>
    </citation>
    <scope>NUCLEOTIDE SEQUENCE [LARGE SCALE GENOMIC DNA]</scope>
    <source>
        <strain evidence="19">LMG P-21439 / DCA1</strain>
    </source>
</reference>
<evidence type="ECO:0000256" key="4">
    <source>
        <dbReference type="ARBA" id="ARBA00013145"/>
    </source>
</evidence>
<evidence type="ECO:0000259" key="15">
    <source>
        <dbReference type="Pfam" id="PF00205"/>
    </source>
</evidence>
<evidence type="ECO:0000256" key="5">
    <source>
        <dbReference type="ARBA" id="ARBA00022605"/>
    </source>
</evidence>
<evidence type="ECO:0000256" key="8">
    <source>
        <dbReference type="ARBA" id="ARBA00022723"/>
    </source>
</evidence>
<protein>
    <recommendedName>
        <fullName evidence="4 14">Acetolactate synthase</fullName>
        <ecNumber evidence="4 14">2.2.1.6</ecNumber>
    </recommendedName>
</protein>
<evidence type="ECO:0000256" key="7">
    <source>
        <dbReference type="ARBA" id="ARBA00022679"/>
    </source>
</evidence>
<dbReference type="InterPro" id="IPR039368">
    <property type="entry name" value="AHAS_TPP"/>
</dbReference>
<evidence type="ECO:0000256" key="1">
    <source>
        <dbReference type="ARBA" id="ARBA00004974"/>
    </source>
</evidence>
<keyword evidence="9" id="KW-0274">FAD</keyword>
<dbReference type="InterPro" id="IPR012846">
    <property type="entry name" value="Acetolactate_synth_lsu"/>
</dbReference>
<organism evidence="18 19">
    <name type="scientific">Desulfitobacterium dichloroeliminans (strain LMG P-21439 / DCA1)</name>
    <dbReference type="NCBI Taxonomy" id="871963"/>
    <lineage>
        <taxon>Bacteria</taxon>
        <taxon>Bacillati</taxon>
        <taxon>Bacillota</taxon>
        <taxon>Clostridia</taxon>
        <taxon>Eubacteriales</taxon>
        <taxon>Desulfitobacteriaceae</taxon>
        <taxon>Desulfitobacterium</taxon>
    </lineage>
</organism>
<dbReference type="FunFam" id="3.40.50.970:FF:000016">
    <property type="entry name" value="Acetolactate synthase"/>
    <property type="match status" value="1"/>
</dbReference>
<dbReference type="InterPro" id="IPR029061">
    <property type="entry name" value="THDP-binding"/>
</dbReference>
<feature type="domain" description="Thiamine pyrophosphate enzyme central" evidence="15">
    <location>
        <begin position="192"/>
        <end position="324"/>
    </location>
</feature>
<evidence type="ECO:0000256" key="2">
    <source>
        <dbReference type="ARBA" id="ARBA00005025"/>
    </source>
</evidence>
<comment type="similarity">
    <text evidence="3 14">Belongs to the TPP enzyme family.</text>
</comment>
<dbReference type="InterPro" id="IPR000399">
    <property type="entry name" value="TPP-bd_CS"/>
</dbReference>
<evidence type="ECO:0000256" key="13">
    <source>
        <dbReference type="ARBA" id="ARBA00048670"/>
    </source>
</evidence>
<dbReference type="Gene3D" id="3.40.50.1220">
    <property type="entry name" value="TPP-binding domain"/>
    <property type="match status" value="1"/>
</dbReference>
<dbReference type="UniPathway" id="UPA00049">
    <property type="reaction ID" value="UER00059"/>
</dbReference>
<dbReference type="FunFam" id="3.40.50.970:FF:000007">
    <property type="entry name" value="Acetolactate synthase"/>
    <property type="match status" value="1"/>
</dbReference>
<dbReference type="HOGENOM" id="CLU_013748_1_2_9"/>
<dbReference type="RefSeq" id="WP_015262912.1">
    <property type="nucleotide sequence ID" value="NC_019903.1"/>
</dbReference>
<dbReference type="GO" id="GO:0009099">
    <property type="term" value="P:L-valine biosynthetic process"/>
    <property type="evidence" value="ECO:0007669"/>
    <property type="project" value="UniProtKB-UniPathway"/>
</dbReference>
<dbReference type="Pfam" id="PF02776">
    <property type="entry name" value="TPP_enzyme_N"/>
    <property type="match status" value="1"/>
</dbReference>
<dbReference type="UniPathway" id="UPA00047">
    <property type="reaction ID" value="UER00055"/>
</dbReference>
<evidence type="ECO:0000259" key="17">
    <source>
        <dbReference type="Pfam" id="PF02776"/>
    </source>
</evidence>
<sequence length="563" mass="61472">MRMSGARALIECLKQEDVDIVFGYPGGAVLTLYDALYETQFPHILTRHEQDAVHAADGYARSTGKVGVCIATSGPGATNLITGIATAYMDSIPMVAITGQVAVSYIGRDSFQEADVTGITTPITKHNYLVKDVQDLPRVFKEAFHIAQTGRPGPVLIDIAKDVFAKEIDFHYPETVLLRGYKPLFEGDSRVIDQVAEELAKAQRPLVFVGGGVNLADISPALSEFVEYTNLPVITSLMGLGCIPDRHPQNYGMVGMHGTYAANMATTHADLLIGLGVRFDDRVTGLVADFASKAKVIHFDIDPAEINKNIIANIRVVGDLKWSIPAMLKKVEERTADAWKALNPEWKAQLNEWREMNPLTYTPREGVVLPQQLIESVSHYADSDAVVVTDVGQHQMWASQFYEFRQPRTFLTSGGLGTMGYGLPAALGAQVGCPGRQILLFTGDGGFMMNCQELSALADLDLPVKVFILNNQVLGMVAQWQRMFYNGHYSHSTLKGHTDYVKLAEAMGVTGIRVTQPQEIDAVIQKALAIKGPVVVEVRIPEDENVLPMVPAGGRLDQMIMGG</sequence>
<proteinExistence type="inferred from homology"/>
<dbReference type="STRING" id="871963.Desdi_2518"/>
<dbReference type="InterPro" id="IPR029035">
    <property type="entry name" value="DHS-like_NAD/FAD-binding_dom"/>
</dbReference>